<sequence>MDYHPENDSTRSDLVQYGEYWKSFKTLRSGVLATQSSEGKFLEIFLTKSVFWATEFLPSSSKISPIMILTTFSVTENVPQAVYWQDIYSVLAALVCRVTLTSEEADYTLFQQSRTTLRHPFAKVEQLTRLKEVPLGMSHFKDNKTNIFEIGEIATLKN</sequence>
<dbReference type="Proteomes" id="UP000410492">
    <property type="component" value="Unassembled WGS sequence"/>
</dbReference>
<accession>A0A653BLN2</accession>
<name>A0A653BLN2_CALMS</name>
<protein>
    <submittedName>
        <fullName evidence="1">Uncharacterized protein</fullName>
    </submittedName>
</protein>
<evidence type="ECO:0000313" key="1">
    <source>
        <dbReference type="EMBL" id="VEN36459.1"/>
    </source>
</evidence>
<dbReference type="AlphaFoldDB" id="A0A653BLN2"/>
<evidence type="ECO:0000313" key="2">
    <source>
        <dbReference type="Proteomes" id="UP000410492"/>
    </source>
</evidence>
<organism evidence="1 2">
    <name type="scientific">Callosobruchus maculatus</name>
    <name type="common">Southern cowpea weevil</name>
    <name type="synonym">Pulse bruchid</name>
    <dbReference type="NCBI Taxonomy" id="64391"/>
    <lineage>
        <taxon>Eukaryota</taxon>
        <taxon>Metazoa</taxon>
        <taxon>Ecdysozoa</taxon>
        <taxon>Arthropoda</taxon>
        <taxon>Hexapoda</taxon>
        <taxon>Insecta</taxon>
        <taxon>Pterygota</taxon>
        <taxon>Neoptera</taxon>
        <taxon>Endopterygota</taxon>
        <taxon>Coleoptera</taxon>
        <taxon>Polyphaga</taxon>
        <taxon>Cucujiformia</taxon>
        <taxon>Chrysomeloidea</taxon>
        <taxon>Chrysomelidae</taxon>
        <taxon>Bruchinae</taxon>
        <taxon>Bruchini</taxon>
        <taxon>Callosobruchus</taxon>
    </lineage>
</organism>
<gene>
    <name evidence="1" type="ORF">CALMAC_LOCUS2073</name>
</gene>
<proteinExistence type="predicted"/>
<dbReference type="EMBL" id="CAACVG010002424">
    <property type="protein sequence ID" value="VEN36459.1"/>
    <property type="molecule type" value="Genomic_DNA"/>
</dbReference>
<reference evidence="1 2" key="1">
    <citation type="submission" date="2019-01" db="EMBL/GenBank/DDBJ databases">
        <authorList>
            <person name="Sayadi A."/>
        </authorList>
    </citation>
    <scope>NUCLEOTIDE SEQUENCE [LARGE SCALE GENOMIC DNA]</scope>
</reference>
<keyword evidence="2" id="KW-1185">Reference proteome</keyword>